<proteinExistence type="predicted"/>
<reference evidence="1 2" key="1">
    <citation type="submission" date="2011-10" db="EMBL/GenBank/DDBJ databases">
        <title>The Genome Sequence of Actinomyces graevenitzii C83.</title>
        <authorList>
            <consortium name="The Broad Institute Genome Sequencing Platform"/>
            <consortium name="The Broad Institute Genome Sequencing Center for Infectious Disease"/>
            <person name="Earl A."/>
            <person name="Ward D."/>
            <person name="Feldgarden M."/>
            <person name="Gevers D."/>
            <person name="Sibley C.D."/>
            <person name="Field T.R."/>
            <person name="Grinwis M."/>
            <person name="Eshaghurshan C.S."/>
            <person name="Surette M.G."/>
            <person name="Young S.K."/>
            <person name="Zeng Q."/>
            <person name="Gargeya S."/>
            <person name="Fitzgerald M."/>
            <person name="Haas B."/>
            <person name="Abouelleil A."/>
            <person name="Alvarado L."/>
            <person name="Arachchi H.M."/>
            <person name="Berlin A."/>
            <person name="Brown A."/>
            <person name="Chapman S.B."/>
            <person name="Chen Z."/>
            <person name="Dunbar C."/>
            <person name="Freedman E."/>
            <person name="Gearin G."/>
            <person name="Goldberg J."/>
            <person name="Griggs A."/>
            <person name="Gujja S."/>
            <person name="Heiman D."/>
            <person name="Howarth C."/>
            <person name="Larson L."/>
            <person name="Lui A."/>
            <person name="MacDonald P.J.P."/>
            <person name="Montmayeur A."/>
            <person name="Murphy C."/>
            <person name="Neiman D."/>
            <person name="Pearson M."/>
            <person name="Priest M."/>
            <person name="Roberts A."/>
            <person name="Saif S."/>
            <person name="Shea T."/>
            <person name="Shenoy N."/>
            <person name="Sisk P."/>
            <person name="Stolte C."/>
            <person name="Sykes S."/>
            <person name="Wortman J."/>
            <person name="Nusbaum C."/>
            <person name="Birren B."/>
        </authorList>
    </citation>
    <scope>NUCLEOTIDE SEQUENCE [LARGE SCALE GENOMIC DNA]</scope>
    <source>
        <strain evidence="1 2">C83</strain>
    </source>
</reference>
<keyword evidence="2" id="KW-1185">Reference proteome</keyword>
<name>G9PH83_9ACTO</name>
<dbReference type="SUPFAM" id="SSF51658">
    <property type="entry name" value="Xylose isomerase-like"/>
    <property type="match status" value="1"/>
</dbReference>
<dbReference type="STRING" id="435830.HMPREF0045_01607"/>
<evidence type="ECO:0000313" key="1">
    <source>
        <dbReference type="EMBL" id="EHM87548.1"/>
    </source>
</evidence>
<organism evidence="1 2">
    <name type="scientific">Actinomyces graevenitzii C83</name>
    <dbReference type="NCBI Taxonomy" id="435830"/>
    <lineage>
        <taxon>Bacteria</taxon>
        <taxon>Bacillati</taxon>
        <taxon>Actinomycetota</taxon>
        <taxon>Actinomycetes</taxon>
        <taxon>Actinomycetales</taxon>
        <taxon>Actinomycetaceae</taxon>
        <taxon>Actinomyces</taxon>
    </lineage>
</organism>
<dbReference type="HOGENOM" id="CLU_1346535_0_0_11"/>
<dbReference type="AlphaFoldDB" id="G9PH83"/>
<gene>
    <name evidence="1" type="ORF">HMPREF0045_01607</name>
</gene>
<dbReference type="Gene3D" id="3.20.20.150">
    <property type="entry name" value="Divalent-metal-dependent TIM barrel enzymes"/>
    <property type="match status" value="1"/>
</dbReference>
<dbReference type="eggNOG" id="COG1082">
    <property type="taxonomic scope" value="Bacteria"/>
</dbReference>
<protein>
    <recommendedName>
        <fullName evidence="3">Xylose isomerase-like TIM barrel domain-containing protein</fullName>
    </recommendedName>
</protein>
<comment type="caution">
    <text evidence="1">The sequence shown here is derived from an EMBL/GenBank/DDBJ whole genome shotgun (WGS) entry which is preliminary data.</text>
</comment>
<accession>G9PH83</accession>
<dbReference type="PATRIC" id="fig|435830.3.peg.1551"/>
<evidence type="ECO:0008006" key="3">
    <source>
        <dbReference type="Google" id="ProtNLM"/>
    </source>
</evidence>
<dbReference type="Proteomes" id="UP000003822">
    <property type="component" value="Unassembled WGS sequence"/>
</dbReference>
<dbReference type="RefSeq" id="WP_005987360.1">
    <property type="nucleotide sequence ID" value="NZ_JH470339.1"/>
</dbReference>
<sequence length="203" mass="21827">MLGLSTFISAREDYLGVFETHGVALTGLNTSGNPTSPLPNEGLKHAEDLFKTIDLASKRLAGLIGHVHAKDTKIFPGAAYRGVLDTDFVPVPAEAENKTPVAVGYWCRSWPQDPAWRFVAFGLGHDTEYWAEFLRVISAADPDMNINIEHEDAAYGNVEGLEISAKNLLAAAQTAGLLVAAGTLVARATSAWVGLGIWAVYFK</sequence>
<dbReference type="EMBL" id="ACRN01000014">
    <property type="protein sequence ID" value="EHM87548.1"/>
    <property type="molecule type" value="Genomic_DNA"/>
</dbReference>
<dbReference type="InterPro" id="IPR036237">
    <property type="entry name" value="Xyl_isomerase-like_sf"/>
</dbReference>
<evidence type="ECO:0000313" key="2">
    <source>
        <dbReference type="Proteomes" id="UP000003822"/>
    </source>
</evidence>